<name>A0A261BB75_CAERE</name>
<evidence type="ECO:0000313" key="2">
    <source>
        <dbReference type="Proteomes" id="UP000216624"/>
    </source>
</evidence>
<evidence type="ECO:0000313" key="1">
    <source>
        <dbReference type="EMBL" id="OZG07549.1"/>
    </source>
</evidence>
<comment type="caution">
    <text evidence="1">The sequence shown here is derived from an EMBL/GenBank/DDBJ whole genome shotgun (WGS) entry which is preliminary data.</text>
</comment>
<dbReference type="Proteomes" id="UP000216624">
    <property type="component" value="Unassembled WGS sequence"/>
</dbReference>
<keyword evidence="2" id="KW-1185">Reference proteome</keyword>
<dbReference type="eggNOG" id="ENOG502T4IY">
    <property type="taxonomic scope" value="Eukaryota"/>
</dbReference>
<gene>
    <name evidence="1" type="ORF">FL82_00603</name>
</gene>
<accession>A0A261BB75</accession>
<dbReference type="OrthoDB" id="5871986at2759"/>
<dbReference type="HOGENOM" id="CLU_031749_0_0_1"/>
<organism evidence="1 2">
    <name type="scientific">Caenorhabditis remanei</name>
    <name type="common">Caenorhabditis vulgaris</name>
    <dbReference type="NCBI Taxonomy" id="31234"/>
    <lineage>
        <taxon>Eukaryota</taxon>
        <taxon>Metazoa</taxon>
        <taxon>Ecdysozoa</taxon>
        <taxon>Nematoda</taxon>
        <taxon>Chromadorea</taxon>
        <taxon>Rhabditida</taxon>
        <taxon>Rhabditina</taxon>
        <taxon>Rhabditomorpha</taxon>
        <taxon>Rhabditoidea</taxon>
        <taxon>Rhabditidae</taxon>
        <taxon>Peloderinae</taxon>
        <taxon>Caenorhabditis</taxon>
    </lineage>
</organism>
<dbReference type="EMBL" id="NMWX01000001">
    <property type="protein sequence ID" value="OZG07549.1"/>
    <property type="molecule type" value="Genomic_DNA"/>
</dbReference>
<proteinExistence type="predicted"/>
<sequence>MSKPIILGWKNVELTEENTTHLYNLFKKCKKPEIRIFEDNNFLGDAETVETYELITKKLVRVDKNSNESEIGKGQVETNKPTKSQCKKKQKKKKGAESSTSTLNSTNEPEAKAEYTILISNNRANSENTNETTDEKQDEASHSSPPPNADEVIFKAPLIPKSKSDGKSRDEIEEYAEQKPTEEEEELMVALGNKYISQESTKLRNSLRRLASDISTEEELIRTRMESGESATVHDSVLQDFISRANTVLKETEAVTVRKIAEAETKKFLASINVPAGDTLETISNELMHDIWPKSNRWRSFARVENYIPVTLDEEELKNRKKQEELVERDVKTAIKSAGESLNKRQISQIRKAAVTYREFDAKEEKELEYRNSNTLKLVQLVSEYEVVHKMDEFILLRLGIAFCTKRRDYYLRVRPPNFMQFSYMYIFFLEKINSDSASLCACLNYLCNNSTDFLEIEEVLLNLFHEDYFLEMDL</sequence>
<feature type="non-terminal residue" evidence="1">
    <location>
        <position position="1"/>
    </location>
</feature>
<protein>
    <submittedName>
        <fullName evidence="1">Uncharacterized protein</fullName>
    </submittedName>
</protein>
<dbReference type="OMA" id="AFCTKRR"/>
<reference evidence="1" key="1">
    <citation type="submission" date="2017-08" db="EMBL/GenBank/DDBJ databases">
        <authorList>
            <person name="de Groot N.N."/>
        </authorList>
    </citation>
    <scope>NUCLEOTIDE SEQUENCE [LARGE SCALE GENOMIC DNA]</scope>
    <source>
        <strain evidence="1">PX439</strain>
    </source>
</reference>